<dbReference type="PROSITE" id="PS50949">
    <property type="entry name" value="HTH_GNTR"/>
    <property type="match status" value="1"/>
</dbReference>
<keyword evidence="2" id="KW-0238">DNA-binding</keyword>
<dbReference type="Proteomes" id="UP001589789">
    <property type="component" value="Unassembled WGS sequence"/>
</dbReference>
<proteinExistence type="predicted"/>
<dbReference type="SUPFAM" id="SSF46785">
    <property type="entry name" value="Winged helix' DNA-binding domain"/>
    <property type="match status" value="1"/>
</dbReference>
<dbReference type="PANTHER" id="PTHR43537">
    <property type="entry name" value="TRANSCRIPTIONAL REGULATOR, GNTR FAMILY"/>
    <property type="match status" value="1"/>
</dbReference>
<reference evidence="5 6" key="1">
    <citation type="submission" date="2024-09" db="EMBL/GenBank/DDBJ databases">
        <authorList>
            <person name="Sun Q."/>
            <person name="Mori K."/>
        </authorList>
    </citation>
    <scope>NUCLEOTIDE SEQUENCE [LARGE SCALE GENOMIC DNA]</scope>
    <source>
        <strain evidence="5 6">CCM 7468</strain>
    </source>
</reference>
<dbReference type="PANTHER" id="PTHR43537:SF5">
    <property type="entry name" value="UXU OPERON TRANSCRIPTIONAL REGULATOR"/>
    <property type="match status" value="1"/>
</dbReference>
<dbReference type="Pfam" id="PF00392">
    <property type="entry name" value="GntR"/>
    <property type="match status" value="1"/>
</dbReference>
<dbReference type="InterPro" id="IPR036390">
    <property type="entry name" value="WH_DNA-bd_sf"/>
</dbReference>
<protein>
    <submittedName>
        <fullName evidence="5">GntR family transcriptional regulator</fullName>
    </submittedName>
</protein>
<dbReference type="InterPro" id="IPR000524">
    <property type="entry name" value="Tscrpt_reg_HTH_GntR"/>
</dbReference>
<keyword evidence="3" id="KW-0804">Transcription</keyword>
<dbReference type="SUPFAM" id="SSF48008">
    <property type="entry name" value="GntR ligand-binding domain-like"/>
    <property type="match status" value="1"/>
</dbReference>
<feature type="domain" description="HTH gntR-type" evidence="4">
    <location>
        <begin position="10"/>
        <end position="77"/>
    </location>
</feature>
<organism evidence="5 6">
    <name type="scientific">Muricoccus vinaceus</name>
    <dbReference type="NCBI Taxonomy" id="424704"/>
    <lineage>
        <taxon>Bacteria</taxon>
        <taxon>Pseudomonadati</taxon>
        <taxon>Pseudomonadota</taxon>
        <taxon>Alphaproteobacteria</taxon>
        <taxon>Acetobacterales</taxon>
        <taxon>Roseomonadaceae</taxon>
        <taxon>Muricoccus</taxon>
    </lineage>
</organism>
<gene>
    <name evidence="5" type="ORF">ACFFIC_18110</name>
</gene>
<dbReference type="Gene3D" id="1.10.10.10">
    <property type="entry name" value="Winged helix-like DNA-binding domain superfamily/Winged helix DNA-binding domain"/>
    <property type="match status" value="1"/>
</dbReference>
<dbReference type="SMART" id="SM00345">
    <property type="entry name" value="HTH_GNTR"/>
    <property type="match status" value="1"/>
</dbReference>
<evidence type="ECO:0000256" key="3">
    <source>
        <dbReference type="ARBA" id="ARBA00023163"/>
    </source>
</evidence>
<evidence type="ECO:0000256" key="2">
    <source>
        <dbReference type="ARBA" id="ARBA00023125"/>
    </source>
</evidence>
<dbReference type="EMBL" id="JBHLVZ010000060">
    <property type="protein sequence ID" value="MFC0387446.1"/>
    <property type="molecule type" value="Genomic_DNA"/>
</dbReference>
<accession>A0ABV6IVH2</accession>
<sequence>MQDTRSVSRVGLAEQVRARLQERIMDQELAPGSRLNIDALAREMSVSTTPLREALAGLCARGLVRNEAFLGFTVAPMPDQVFLRNLYETRLRLEPWLAGQAALRIGPEHIARLRDGLADMGAHVRRGSWRIHRTHAAADEAFHGIIAEASGNQPARQALAALNSQVHASRLYMTAQRGAEATAREHEAILDALLRHDPEAAAAAMSHHLTASQERLAP</sequence>
<dbReference type="Pfam" id="PF07729">
    <property type="entry name" value="FCD"/>
    <property type="match status" value="1"/>
</dbReference>
<dbReference type="Gene3D" id="1.20.120.530">
    <property type="entry name" value="GntR ligand-binding domain-like"/>
    <property type="match status" value="1"/>
</dbReference>
<evidence type="ECO:0000256" key="1">
    <source>
        <dbReference type="ARBA" id="ARBA00023015"/>
    </source>
</evidence>
<keyword evidence="1" id="KW-0805">Transcription regulation</keyword>
<name>A0ABV6IVH2_9PROT</name>
<dbReference type="RefSeq" id="WP_377052888.1">
    <property type="nucleotide sequence ID" value="NZ_JBHLVZ010000060.1"/>
</dbReference>
<dbReference type="SMART" id="SM00895">
    <property type="entry name" value="FCD"/>
    <property type="match status" value="1"/>
</dbReference>
<keyword evidence="6" id="KW-1185">Reference proteome</keyword>
<evidence type="ECO:0000259" key="4">
    <source>
        <dbReference type="PROSITE" id="PS50949"/>
    </source>
</evidence>
<evidence type="ECO:0000313" key="6">
    <source>
        <dbReference type="Proteomes" id="UP001589789"/>
    </source>
</evidence>
<dbReference type="InterPro" id="IPR011711">
    <property type="entry name" value="GntR_C"/>
</dbReference>
<dbReference type="InterPro" id="IPR036388">
    <property type="entry name" value="WH-like_DNA-bd_sf"/>
</dbReference>
<evidence type="ECO:0000313" key="5">
    <source>
        <dbReference type="EMBL" id="MFC0387446.1"/>
    </source>
</evidence>
<comment type="caution">
    <text evidence="5">The sequence shown here is derived from an EMBL/GenBank/DDBJ whole genome shotgun (WGS) entry which is preliminary data.</text>
</comment>
<dbReference type="InterPro" id="IPR008920">
    <property type="entry name" value="TF_FadR/GntR_C"/>
</dbReference>